<feature type="region of interest" description="Disordered" evidence="1">
    <location>
        <begin position="432"/>
        <end position="501"/>
    </location>
</feature>
<dbReference type="PANTHER" id="PTHR31973:SF187">
    <property type="entry name" value="MUTATOR TRANSPOSASE MUDRA PROTEIN"/>
    <property type="match status" value="1"/>
</dbReference>
<gene>
    <name evidence="3" type="ORF">Tci_028678</name>
</gene>
<evidence type="ECO:0000313" key="3">
    <source>
        <dbReference type="EMBL" id="GEU56700.1"/>
    </source>
</evidence>
<feature type="domain" description="PB1-like" evidence="2">
    <location>
        <begin position="7"/>
        <end position="104"/>
    </location>
</feature>
<accession>A0A6L2L6I1</accession>
<feature type="compositionally biased region" description="Basic and acidic residues" evidence="1">
    <location>
        <begin position="300"/>
        <end position="315"/>
    </location>
</feature>
<dbReference type="InterPro" id="IPR058594">
    <property type="entry name" value="PB1-like_dom_pln"/>
</dbReference>
<protein>
    <recommendedName>
        <fullName evidence="2">PB1-like domain-containing protein</fullName>
    </recommendedName>
</protein>
<dbReference type="PANTHER" id="PTHR31973">
    <property type="entry name" value="POLYPROTEIN, PUTATIVE-RELATED"/>
    <property type="match status" value="1"/>
</dbReference>
<sequence>MGRVRDKVFTVNLHHDGVFICNPIKYVHGELKQITDIDFEGMSLNDFHDVASHLVLMTIRRLYYCSIKSEVKDGIKELKTYKDVEDFLRVGYENKWFVNLYTEHHDYDVLHFLTHEGNVNGIPFESSDKYESSDEVEGIDYVDFHTEGKENVVIKNLSTQDPFLNKLCSNHGSFSGFIDEPQPVDQEPIDDPNAVSIDPLYKVKRGVSYLTNYGVANGYQLWYMRNDWRCMLVYYGRNVEASRCAGMLRLVVTSKKAKPKKKQGPPVKKGRPVKKSIQVKKSISFSPTITKRSVNSGEGCSRHEEGTSRDAEKSPQGELLTAMGRDANNQMYLIAWAVVRVENLENWGWFLALLHDDLKLKQGNGLTLISDGHKGHKCGKRTGNHPSLLPIVRRMPGRPRKERIKAPSENNSHVSRVGRVMICSNCQGIGHNKASCNKKPVPKAPIQRKPPSKTRQSVFGTHASAKGRGRGSRGGRGDRGGRNGSGRGANSGSANRGQQLMDKDDIRQNLKHDYMQDLLDSEEDKRVQEERNYQENLDEEAFKEAMEQQQMNEQVDEERERQNREEREWEENNDYFNPSNWTEDESIDVDAYYKKNSSINFNAFTQESVINDPSHPTQLTEVQVGDADVAASAQDKNKGKAIQEEAIQNLLQHQ</sequence>
<organism evidence="3">
    <name type="scientific">Tanacetum cinerariifolium</name>
    <name type="common">Dalmatian daisy</name>
    <name type="synonym">Chrysanthemum cinerariifolium</name>
    <dbReference type="NCBI Taxonomy" id="118510"/>
    <lineage>
        <taxon>Eukaryota</taxon>
        <taxon>Viridiplantae</taxon>
        <taxon>Streptophyta</taxon>
        <taxon>Embryophyta</taxon>
        <taxon>Tracheophyta</taxon>
        <taxon>Spermatophyta</taxon>
        <taxon>Magnoliopsida</taxon>
        <taxon>eudicotyledons</taxon>
        <taxon>Gunneridae</taxon>
        <taxon>Pentapetalae</taxon>
        <taxon>asterids</taxon>
        <taxon>campanulids</taxon>
        <taxon>Asterales</taxon>
        <taxon>Asteraceae</taxon>
        <taxon>Asteroideae</taxon>
        <taxon>Anthemideae</taxon>
        <taxon>Anthemidinae</taxon>
        <taxon>Tanacetum</taxon>
    </lineage>
</organism>
<feature type="region of interest" description="Disordered" evidence="1">
    <location>
        <begin position="546"/>
        <end position="582"/>
    </location>
</feature>
<dbReference type="Pfam" id="PF26130">
    <property type="entry name" value="PB1-like"/>
    <property type="match status" value="1"/>
</dbReference>
<feature type="compositionally biased region" description="Basic and acidic residues" evidence="1">
    <location>
        <begin position="558"/>
        <end position="567"/>
    </location>
</feature>
<name>A0A6L2L6I1_TANCI</name>
<feature type="region of interest" description="Disordered" evidence="1">
    <location>
        <begin position="255"/>
        <end position="276"/>
    </location>
</feature>
<evidence type="ECO:0000259" key="2">
    <source>
        <dbReference type="Pfam" id="PF26130"/>
    </source>
</evidence>
<comment type="caution">
    <text evidence="3">The sequence shown here is derived from an EMBL/GenBank/DDBJ whole genome shotgun (WGS) entry which is preliminary data.</text>
</comment>
<evidence type="ECO:0000256" key="1">
    <source>
        <dbReference type="SAM" id="MobiDB-lite"/>
    </source>
</evidence>
<feature type="region of interest" description="Disordered" evidence="1">
    <location>
        <begin position="290"/>
        <end position="316"/>
    </location>
</feature>
<dbReference type="AlphaFoldDB" id="A0A6L2L6I1"/>
<reference evidence="3" key="1">
    <citation type="journal article" date="2019" name="Sci. Rep.">
        <title>Draft genome of Tanacetum cinerariifolium, the natural source of mosquito coil.</title>
        <authorList>
            <person name="Yamashiro T."/>
            <person name="Shiraishi A."/>
            <person name="Satake H."/>
            <person name="Nakayama K."/>
        </authorList>
    </citation>
    <scope>NUCLEOTIDE SEQUENCE</scope>
</reference>
<proteinExistence type="predicted"/>
<dbReference type="EMBL" id="BKCJ010003707">
    <property type="protein sequence ID" value="GEU56700.1"/>
    <property type="molecule type" value="Genomic_DNA"/>
</dbReference>